<evidence type="ECO:0000313" key="3">
    <source>
        <dbReference type="Proteomes" id="UP000780768"/>
    </source>
</evidence>
<protein>
    <submittedName>
        <fullName evidence="2">Inorganic diphosphatase</fullName>
    </submittedName>
</protein>
<feature type="domain" description="DHHA2" evidence="1">
    <location>
        <begin position="2"/>
        <end position="61"/>
    </location>
</feature>
<sequence>GYAMSIVIVTDIINEGSYLLFSGEPKNLIGEAFKQDASKSVMYLPGVMSRKKQIIPPLSEAVKKL</sequence>
<dbReference type="Gene3D" id="3.10.310.20">
    <property type="entry name" value="DHHA2 domain"/>
    <property type="match status" value="1"/>
</dbReference>
<dbReference type="GO" id="GO:0016462">
    <property type="term" value="F:pyrophosphatase activity"/>
    <property type="evidence" value="ECO:0007669"/>
    <property type="project" value="InterPro"/>
</dbReference>
<dbReference type="GO" id="GO:0005737">
    <property type="term" value="C:cytoplasm"/>
    <property type="evidence" value="ECO:0007669"/>
    <property type="project" value="InterPro"/>
</dbReference>
<reference evidence="2" key="1">
    <citation type="journal article" date="2021" name="PeerJ">
        <title>Extensive microbial diversity within the chicken gut microbiome revealed by metagenomics and culture.</title>
        <authorList>
            <person name="Gilroy R."/>
            <person name="Ravi A."/>
            <person name="Getino M."/>
            <person name="Pursley I."/>
            <person name="Horton D.L."/>
            <person name="Alikhan N.F."/>
            <person name="Baker D."/>
            <person name="Gharbi K."/>
            <person name="Hall N."/>
            <person name="Watson M."/>
            <person name="Adriaenssens E.M."/>
            <person name="Foster-Nyarko E."/>
            <person name="Jarju S."/>
            <person name="Secka A."/>
            <person name="Antonio M."/>
            <person name="Oren A."/>
            <person name="Chaudhuri R.R."/>
            <person name="La Ragione R."/>
            <person name="Hildebrand F."/>
            <person name="Pallen M.J."/>
        </authorList>
    </citation>
    <scope>NUCLEOTIDE SEQUENCE</scope>
    <source>
        <strain evidence="2">7318</strain>
    </source>
</reference>
<dbReference type="InterPro" id="IPR004097">
    <property type="entry name" value="DHHA2"/>
</dbReference>
<reference evidence="2" key="2">
    <citation type="submission" date="2021-09" db="EMBL/GenBank/DDBJ databases">
        <authorList>
            <person name="Gilroy R."/>
        </authorList>
    </citation>
    <scope>NUCLEOTIDE SEQUENCE</scope>
    <source>
        <strain evidence="2">7318</strain>
    </source>
</reference>
<dbReference type="InterPro" id="IPR038222">
    <property type="entry name" value="DHHA2_dom_sf"/>
</dbReference>
<proteinExistence type="predicted"/>
<gene>
    <name evidence="2" type="ORF">K8V65_04370</name>
</gene>
<dbReference type="EMBL" id="DYVR01000115">
    <property type="protein sequence ID" value="HJF84875.1"/>
    <property type="molecule type" value="Genomic_DNA"/>
</dbReference>
<dbReference type="SUPFAM" id="SSF64182">
    <property type="entry name" value="DHH phosphoesterases"/>
    <property type="match status" value="1"/>
</dbReference>
<comment type="caution">
    <text evidence="2">The sequence shown here is derived from an EMBL/GenBank/DDBJ whole genome shotgun (WGS) entry which is preliminary data.</text>
</comment>
<dbReference type="Pfam" id="PF02833">
    <property type="entry name" value="DHHA2"/>
    <property type="match status" value="1"/>
</dbReference>
<feature type="non-terminal residue" evidence="2">
    <location>
        <position position="1"/>
    </location>
</feature>
<dbReference type="Proteomes" id="UP000780768">
    <property type="component" value="Unassembled WGS sequence"/>
</dbReference>
<dbReference type="InterPro" id="IPR038763">
    <property type="entry name" value="DHH_sf"/>
</dbReference>
<organism evidence="2 3">
    <name type="scientific">Megamonas hypermegale</name>
    <dbReference type="NCBI Taxonomy" id="158847"/>
    <lineage>
        <taxon>Bacteria</taxon>
        <taxon>Bacillati</taxon>
        <taxon>Bacillota</taxon>
        <taxon>Negativicutes</taxon>
        <taxon>Selenomonadales</taxon>
        <taxon>Selenomonadaceae</taxon>
        <taxon>Megamonas</taxon>
    </lineage>
</organism>
<dbReference type="AlphaFoldDB" id="A0A921HM00"/>
<accession>A0A921HM00</accession>
<evidence type="ECO:0000313" key="2">
    <source>
        <dbReference type="EMBL" id="HJF84875.1"/>
    </source>
</evidence>
<evidence type="ECO:0000259" key="1">
    <source>
        <dbReference type="Pfam" id="PF02833"/>
    </source>
</evidence>
<name>A0A921HM00_9FIRM</name>